<evidence type="ECO:0000259" key="1">
    <source>
        <dbReference type="Pfam" id="PF01402"/>
    </source>
</evidence>
<dbReference type="InterPro" id="IPR013321">
    <property type="entry name" value="Arc_rbn_hlx_hlx"/>
</dbReference>
<dbReference type="InterPro" id="IPR002145">
    <property type="entry name" value="CopG"/>
</dbReference>
<dbReference type="Gene3D" id="1.10.1220.10">
    <property type="entry name" value="Met repressor-like"/>
    <property type="match status" value="1"/>
</dbReference>
<dbReference type="Pfam" id="PF01402">
    <property type="entry name" value="RHH_1"/>
    <property type="match status" value="1"/>
</dbReference>
<dbReference type="GO" id="GO:0006355">
    <property type="term" value="P:regulation of DNA-templated transcription"/>
    <property type="evidence" value="ECO:0007669"/>
    <property type="project" value="InterPro"/>
</dbReference>
<name>A0A0F9HCW6_9ZZZZ</name>
<reference evidence="2" key="1">
    <citation type="journal article" date="2015" name="Nature">
        <title>Complex archaea that bridge the gap between prokaryotes and eukaryotes.</title>
        <authorList>
            <person name="Spang A."/>
            <person name="Saw J.H."/>
            <person name="Jorgensen S.L."/>
            <person name="Zaremba-Niedzwiedzka K."/>
            <person name="Martijn J."/>
            <person name="Lind A.E."/>
            <person name="van Eijk R."/>
            <person name="Schleper C."/>
            <person name="Guy L."/>
            <person name="Ettema T.J."/>
        </authorList>
    </citation>
    <scope>NUCLEOTIDE SEQUENCE</scope>
</reference>
<proteinExistence type="predicted"/>
<comment type="caution">
    <text evidence="2">The sequence shown here is derived from an EMBL/GenBank/DDBJ whole genome shotgun (WGS) entry which is preliminary data.</text>
</comment>
<protein>
    <recommendedName>
        <fullName evidence="1">Ribbon-helix-helix protein CopG domain-containing protein</fullName>
    </recommendedName>
</protein>
<dbReference type="CDD" id="cd22231">
    <property type="entry name" value="RHH_NikR_HicB-like"/>
    <property type="match status" value="1"/>
</dbReference>
<evidence type="ECO:0000313" key="2">
    <source>
        <dbReference type="EMBL" id="KKM13206.1"/>
    </source>
</evidence>
<dbReference type="InterPro" id="IPR010985">
    <property type="entry name" value="Ribbon_hlx_hlx"/>
</dbReference>
<dbReference type="EMBL" id="LAZR01015430">
    <property type="protein sequence ID" value="KKM13206.1"/>
    <property type="molecule type" value="Genomic_DNA"/>
</dbReference>
<dbReference type="AlphaFoldDB" id="A0A0F9HCW6"/>
<sequence>MKSLQIRIPDDLLQKVDDFIEKGFFRSRSHVLREALTKYVSEFNFIGSVPYIVGPFNPSEFELLKKDPKNVLELANSQIIELQDKLKDIRG</sequence>
<accession>A0A0F9HCW6</accession>
<feature type="domain" description="Ribbon-helix-helix protein CopG" evidence="1">
    <location>
        <begin position="2"/>
        <end position="40"/>
    </location>
</feature>
<organism evidence="2">
    <name type="scientific">marine sediment metagenome</name>
    <dbReference type="NCBI Taxonomy" id="412755"/>
    <lineage>
        <taxon>unclassified sequences</taxon>
        <taxon>metagenomes</taxon>
        <taxon>ecological metagenomes</taxon>
    </lineage>
</organism>
<gene>
    <name evidence="2" type="ORF">LCGC14_1718620</name>
</gene>
<dbReference type="SUPFAM" id="SSF47598">
    <property type="entry name" value="Ribbon-helix-helix"/>
    <property type="match status" value="1"/>
</dbReference>